<dbReference type="PROSITE" id="PS01010">
    <property type="entry name" value="CRISP_2"/>
    <property type="match status" value="1"/>
</dbReference>
<evidence type="ECO:0000256" key="1">
    <source>
        <dbReference type="ARBA" id="ARBA00009923"/>
    </source>
</evidence>
<dbReference type="Gene3D" id="1.10.10.740">
    <property type="entry name" value="Crisp domain"/>
    <property type="match status" value="1"/>
</dbReference>
<reference evidence="6 7" key="1">
    <citation type="submission" date="2019-04" db="EMBL/GenBank/DDBJ databases">
        <title>The sequence and de novo assembly of Takifugu bimaculatus genome using PacBio and Hi-C technologies.</title>
        <authorList>
            <person name="Xu P."/>
            <person name="Liu B."/>
            <person name="Zhou Z."/>
        </authorList>
    </citation>
    <scope>NUCLEOTIDE SEQUENCE [LARGE SCALE GENOMIC DNA]</scope>
    <source>
        <strain evidence="6">TB-2018</strain>
        <tissue evidence="6">Muscle</tissue>
    </source>
</reference>
<accession>A0A4Z2CD74</accession>
<dbReference type="SUPFAM" id="SSF57546">
    <property type="entry name" value="Crisp domain-like"/>
    <property type="match status" value="1"/>
</dbReference>
<feature type="disulfide bond" evidence="3">
    <location>
        <begin position="177"/>
        <end position="190"/>
    </location>
</feature>
<dbReference type="InterPro" id="IPR035940">
    <property type="entry name" value="CAP_sf"/>
</dbReference>
<dbReference type="Pfam" id="PF08562">
    <property type="entry name" value="Crisp"/>
    <property type="match status" value="1"/>
</dbReference>
<evidence type="ECO:0000256" key="2">
    <source>
        <dbReference type="ARBA" id="ARBA00023157"/>
    </source>
</evidence>
<comment type="similarity">
    <text evidence="1">Belongs to the CRISP family.</text>
</comment>
<dbReference type="PANTHER" id="PTHR10334">
    <property type="entry name" value="CYSTEINE-RICH SECRETORY PROTEIN-RELATED"/>
    <property type="match status" value="1"/>
</dbReference>
<dbReference type="SUPFAM" id="SSF55797">
    <property type="entry name" value="PR-1-like"/>
    <property type="match status" value="1"/>
</dbReference>
<evidence type="ECO:0000256" key="3">
    <source>
        <dbReference type="PROSITE-ProRule" id="PRU01005"/>
    </source>
</evidence>
<evidence type="ECO:0000313" key="6">
    <source>
        <dbReference type="EMBL" id="TNN02104.1"/>
    </source>
</evidence>
<dbReference type="PRINTS" id="PR00838">
    <property type="entry name" value="V5ALLERGEN"/>
</dbReference>
<dbReference type="InterPro" id="IPR042076">
    <property type="entry name" value="Crisp-like_dom"/>
</dbReference>
<organism evidence="6 7">
    <name type="scientific">Takifugu bimaculatus</name>
    <dbReference type="NCBI Taxonomy" id="433685"/>
    <lineage>
        <taxon>Eukaryota</taxon>
        <taxon>Metazoa</taxon>
        <taxon>Chordata</taxon>
        <taxon>Craniata</taxon>
        <taxon>Vertebrata</taxon>
        <taxon>Euteleostomi</taxon>
        <taxon>Actinopterygii</taxon>
        <taxon>Neopterygii</taxon>
        <taxon>Teleostei</taxon>
        <taxon>Neoteleostei</taxon>
        <taxon>Acanthomorphata</taxon>
        <taxon>Eupercaria</taxon>
        <taxon>Tetraodontiformes</taxon>
        <taxon>Tetradontoidea</taxon>
        <taxon>Tetraodontidae</taxon>
        <taxon>Takifugu</taxon>
    </lineage>
</organism>
<dbReference type="InterPro" id="IPR001283">
    <property type="entry name" value="CRISP-related"/>
</dbReference>
<dbReference type="EMBL" id="SWLE01000002">
    <property type="protein sequence ID" value="TNN02104.1"/>
    <property type="molecule type" value="Genomic_DNA"/>
</dbReference>
<comment type="caution">
    <text evidence="3">Lacks conserved residue(s) required for the propagation of feature annotation.</text>
</comment>
<dbReference type="Gene3D" id="3.40.33.10">
    <property type="entry name" value="CAP"/>
    <property type="match status" value="1"/>
</dbReference>
<comment type="caution">
    <text evidence="6">The sequence shown here is derived from an EMBL/GenBank/DDBJ whole genome shotgun (WGS) entry which is preliminary data.</text>
</comment>
<dbReference type="InterPro" id="IPR002413">
    <property type="entry name" value="V5_allergen-like"/>
</dbReference>
<protein>
    <recommendedName>
        <fullName evidence="5">ShKT domain-containing protein</fullName>
    </recommendedName>
</protein>
<keyword evidence="7" id="KW-1185">Reference proteome</keyword>
<evidence type="ECO:0000256" key="4">
    <source>
        <dbReference type="SAM" id="SignalP"/>
    </source>
</evidence>
<feature type="domain" description="ShKT" evidence="5">
    <location>
        <begin position="159"/>
        <end position="192"/>
    </location>
</feature>
<gene>
    <name evidence="6" type="ORF">fugu_009591</name>
</gene>
<dbReference type="InterPro" id="IPR013871">
    <property type="entry name" value="Cysteine_rich_secretory"/>
</dbReference>
<evidence type="ECO:0000313" key="7">
    <source>
        <dbReference type="Proteomes" id="UP000516260"/>
    </source>
</evidence>
<evidence type="ECO:0000259" key="5">
    <source>
        <dbReference type="PROSITE" id="PS51670"/>
    </source>
</evidence>
<dbReference type="PRINTS" id="PR00837">
    <property type="entry name" value="V5TPXLIKE"/>
</dbReference>
<dbReference type="PROSITE" id="PS51670">
    <property type="entry name" value="SHKT"/>
    <property type="match status" value="1"/>
</dbReference>
<dbReference type="InterPro" id="IPR014044">
    <property type="entry name" value="CAP_dom"/>
</dbReference>
<dbReference type="Pfam" id="PF00188">
    <property type="entry name" value="CAP"/>
    <property type="match status" value="1"/>
</dbReference>
<name>A0A4Z2CD74_9TELE</name>
<dbReference type="Proteomes" id="UP000516260">
    <property type="component" value="Chromosome 10"/>
</dbReference>
<feature type="disulfide bond" evidence="3">
    <location>
        <begin position="168"/>
        <end position="186"/>
    </location>
</feature>
<feature type="signal peptide" evidence="4">
    <location>
        <begin position="1"/>
        <end position="16"/>
    </location>
</feature>
<feature type="chain" id="PRO_5021221917" description="ShKT domain-containing protein" evidence="4">
    <location>
        <begin position="17"/>
        <end position="200"/>
    </location>
</feature>
<proteinExistence type="inferred from homology"/>
<dbReference type="PROSITE" id="PS01009">
    <property type="entry name" value="CRISP_1"/>
    <property type="match status" value="1"/>
</dbReference>
<dbReference type="InterPro" id="IPR003582">
    <property type="entry name" value="ShKT_dom"/>
</dbReference>
<dbReference type="FunFam" id="1.10.10.740:FF:000001">
    <property type="entry name" value="Cysteine-rich secretory protein 2"/>
    <property type="match status" value="1"/>
</dbReference>
<dbReference type="GO" id="GO:0005576">
    <property type="term" value="C:extracellular region"/>
    <property type="evidence" value="ECO:0007669"/>
    <property type="project" value="InterPro"/>
</dbReference>
<dbReference type="InterPro" id="IPR018244">
    <property type="entry name" value="Allrgn_V5/Tpx1_CS"/>
</dbReference>
<dbReference type="SMART" id="SM00198">
    <property type="entry name" value="SCP"/>
    <property type="match status" value="1"/>
</dbReference>
<keyword evidence="2 3" id="KW-1015">Disulfide bond</keyword>
<dbReference type="AlphaFoldDB" id="A0A4Z2CD74"/>
<keyword evidence="4" id="KW-0732">Signal</keyword>
<sequence length="200" mass="21866">MLLFLMCFLSLQQASAACVLSYDGAVAASAQAWVSKCLLKHGPPTSRVINGYEMGENLFYSSSPFSWTTVISSWHSEAANFLYPNVSINGASTGHYTQIVWNSSYKVGCGVAVCPNNIYFYGCHYYRAGNYKGWHPYQTGPSCASCPNNCEDKLCTNPCPVVNDFLNCGALKALFGCNNRWVPSWCPASCQCSDKIIPIA</sequence>